<keyword evidence="2" id="KW-1185">Reference proteome</keyword>
<reference evidence="1 2" key="1">
    <citation type="submission" date="2017-11" db="EMBL/GenBank/DDBJ databases">
        <title>De-novo sequencing of pomegranate (Punica granatum L.) genome.</title>
        <authorList>
            <person name="Akparov Z."/>
            <person name="Amiraslanov A."/>
            <person name="Hajiyeva S."/>
            <person name="Abbasov M."/>
            <person name="Kaur K."/>
            <person name="Hamwieh A."/>
            <person name="Solovyev V."/>
            <person name="Salamov A."/>
            <person name="Braich B."/>
            <person name="Kosarev P."/>
            <person name="Mahmoud A."/>
            <person name="Hajiyev E."/>
            <person name="Babayeva S."/>
            <person name="Izzatullayeva V."/>
            <person name="Mammadov A."/>
            <person name="Mammadov A."/>
            <person name="Sharifova S."/>
            <person name="Ojaghi J."/>
            <person name="Eynullazada K."/>
            <person name="Bayramov B."/>
            <person name="Abdulazimova A."/>
            <person name="Shahmuradov I."/>
        </authorList>
    </citation>
    <scope>NUCLEOTIDE SEQUENCE [LARGE SCALE GENOMIC DNA]</scope>
    <source>
        <strain evidence="2">cv. AG2017</strain>
        <tissue evidence="1">Leaf</tissue>
    </source>
</reference>
<sequence length="101" mass="11328">MSSHYLLAVAASFCGFPEWSFATSYSILLHSISGSWNFALSADVPGNSCRSRVRERYSEVHFFRREVHSLVDGRVVLMRRGNEERVGSKIGAQGGEEDDEQ</sequence>
<dbReference type="EMBL" id="PGOL01000571">
    <property type="protein sequence ID" value="PKI68004.1"/>
    <property type="molecule type" value="Genomic_DNA"/>
</dbReference>
<protein>
    <submittedName>
        <fullName evidence="1">Uncharacterized protein</fullName>
    </submittedName>
</protein>
<name>A0A2I0KHM0_PUNGR</name>
<dbReference type="AlphaFoldDB" id="A0A2I0KHM0"/>
<gene>
    <name evidence="1" type="ORF">CRG98_011600</name>
</gene>
<comment type="caution">
    <text evidence="1">The sequence shown here is derived from an EMBL/GenBank/DDBJ whole genome shotgun (WGS) entry which is preliminary data.</text>
</comment>
<accession>A0A2I0KHM0</accession>
<evidence type="ECO:0000313" key="2">
    <source>
        <dbReference type="Proteomes" id="UP000233551"/>
    </source>
</evidence>
<dbReference type="Proteomes" id="UP000233551">
    <property type="component" value="Unassembled WGS sequence"/>
</dbReference>
<proteinExistence type="predicted"/>
<organism evidence="1 2">
    <name type="scientific">Punica granatum</name>
    <name type="common">Pomegranate</name>
    <dbReference type="NCBI Taxonomy" id="22663"/>
    <lineage>
        <taxon>Eukaryota</taxon>
        <taxon>Viridiplantae</taxon>
        <taxon>Streptophyta</taxon>
        <taxon>Embryophyta</taxon>
        <taxon>Tracheophyta</taxon>
        <taxon>Spermatophyta</taxon>
        <taxon>Magnoliopsida</taxon>
        <taxon>eudicotyledons</taxon>
        <taxon>Gunneridae</taxon>
        <taxon>Pentapetalae</taxon>
        <taxon>rosids</taxon>
        <taxon>malvids</taxon>
        <taxon>Myrtales</taxon>
        <taxon>Lythraceae</taxon>
        <taxon>Punica</taxon>
    </lineage>
</organism>
<evidence type="ECO:0000313" key="1">
    <source>
        <dbReference type="EMBL" id="PKI68004.1"/>
    </source>
</evidence>